<dbReference type="Proteomes" id="UP000597762">
    <property type="component" value="Unassembled WGS sequence"/>
</dbReference>
<dbReference type="EMBL" id="CAHIKZ030000464">
    <property type="protein sequence ID" value="CAE1175726.1"/>
    <property type="molecule type" value="Genomic_DNA"/>
</dbReference>
<gene>
    <name evidence="2" type="ORF">SPHA_13797</name>
</gene>
<comment type="caution">
    <text evidence="2">The sequence shown here is derived from an EMBL/GenBank/DDBJ whole genome shotgun (WGS) entry which is preliminary data.</text>
</comment>
<protein>
    <submittedName>
        <fullName evidence="2">Uncharacterized protein</fullName>
    </submittedName>
</protein>
<organism evidence="2 3">
    <name type="scientific">Acanthosepion pharaonis</name>
    <name type="common">Pharaoh cuttlefish</name>
    <name type="synonym">Sepia pharaonis</name>
    <dbReference type="NCBI Taxonomy" id="158019"/>
    <lineage>
        <taxon>Eukaryota</taxon>
        <taxon>Metazoa</taxon>
        <taxon>Spiralia</taxon>
        <taxon>Lophotrochozoa</taxon>
        <taxon>Mollusca</taxon>
        <taxon>Cephalopoda</taxon>
        <taxon>Coleoidea</taxon>
        <taxon>Decapodiformes</taxon>
        <taxon>Sepiida</taxon>
        <taxon>Sepiina</taxon>
        <taxon>Sepiidae</taxon>
        <taxon>Acanthosepion</taxon>
    </lineage>
</organism>
<accession>A0A812BCV8</accession>
<name>A0A812BCV8_ACAPH</name>
<keyword evidence="3" id="KW-1185">Reference proteome</keyword>
<proteinExistence type="predicted"/>
<evidence type="ECO:0000256" key="1">
    <source>
        <dbReference type="SAM" id="MobiDB-lite"/>
    </source>
</evidence>
<dbReference type="AlphaFoldDB" id="A0A812BCV8"/>
<evidence type="ECO:0000313" key="2">
    <source>
        <dbReference type="EMBL" id="CAE1175726.1"/>
    </source>
</evidence>
<feature type="region of interest" description="Disordered" evidence="1">
    <location>
        <begin position="87"/>
        <end position="118"/>
    </location>
</feature>
<reference evidence="2" key="1">
    <citation type="submission" date="2021-01" db="EMBL/GenBank/DDBJ databases">
        <authorList>
            <person name="Li R."/>
            <person name="Bekaert M."/>
        </authorList>
    </citation>
    <scope>NUCLEOTIDE SEQUENCE</scope>
    <source>
        <strain evidence="2">Farmed</strain>
    </source>
</reference>
<sequence length="220" mass="24131">MRPVPGVQVNARVGEAFTVGPASVLPPSSEDVGNEKRHPLYVASSFLFVRRTSLQSCALLSPPIVSKASWNILTVESSVGCSVKLSSHRPPYDSANSGVASGQGHERHRSTPSRDEARRKFKVPLTCKTIVETGCKGRKTNRMRSTVAIPSDKANDWEPRTVHDIDLISNSERVERSTIPNTEPFFASAAAVVAAETIENAKWANFSKENWRCDINQTSR</sequence>
<evidence type="ECO:0000313" key="3">
    <source>
        <dbReference type="Proteomes" id="UP000597762"/>
    </source>
</evidence>